<protein>
    <recommendedName>
        <fullName evidence="5">DUF4013 domain-containing protein</fullName>
    </recommendedName>
</protein>
<sequence length="354" mass="36459">MTDHNDPAQQGAPAPQPEGAPAAQPGAAQQPAPAAQPQGVPAGAAAIPPQGAYQQPGYQAQPGPGAAPGGPGAPVPPQPQSPYGAAPVPPQPQPVEPRPVYAEGCVKAALNDLTTSEGWKGRMVLLGLIGCVPILNFVVYGYGLNWSREVPFGAKTPMPRQMVSGRNFEIGFYYFVIALVVGLVVGIASAIVGWVPLLGWAAALALMLFSAMFTLLLGTRMAMMGSLGEGFQVGRAWDVLKRNWTGLLAAGVLPDLVVGLVLLVVGVLFMGIGFAGMIGPLMALSSGATAGSAAMAVGSMGIIGFVLVLVWYVLCAAGSAMATIVSLRAVAHWVGRYAPEWAADAWRAVQTPRY</sequence>
<feature type="transmembrane region" description="Helical" evidence="2">
    <location>
        <begin position="197"/>
        <end position="217"/>
    </location>
</feature>
<gene>
    <name evidence="3" type="ORF">LPT13_02145</name>
</gene>
<dbReference type="Proteomes" id="UP001430755">
    <property type="component" value="Unassembled WGS sequence"/>
</dbReference>
<evidence type="ECO:0000313" key="4">
    <source>
        <dbReference type="Proteomes" id="UP001430755"/>
    </source>
</evidence>
<feature type="compositionally biased region" description="Pro residues" evidence="1">
    <location>
        <begin position="87"/>
        <end position="97"/>
    </location>
</feature>
<organism evidence="3 4">
    <name type="scientific">Adlercreutzia faecimuris</name>
    <dbReference type="NCBI Taxonomy" id="2897341"/>
    <lineage>
        <taxon>Bacteria</taxon>
        <taxon>Bacillati</taxon>
        <taxon>Actinomycetota</taxon>
        <taxon>Coriobacteriia</taxon>
        <taxon>Eggerthellales</taxon>
        <taxon>Eggerthellaceae</taxon>
        <taxon>Adlercreutzia</taxon>
    </lineage>
</organism>
<accession>A0ABS9WE58</accession>
<keyword evidence="2" id="KW-1133">Transmembrane helix</keyword>
<feature type="transmembrane region" description="Helical" evidence="2">
    <location>
        <begin position="123"/>
        <end position="143"/>
    </location>
</feature>
<keyword evidence="2" id="KW-0812">Transmembrane</keyword>
<feature type="transmembrane region" description="Helical" evidence="2">
    <location>
        <begin position="293"/>
        <end position="314"/>
    </location>
</feature>
<proteinExistence type="predicted"/>
<evidence type="ECO:0000313" key="3">
    <source>
        <dbReference type="EMBL" id="MCI2241152.1"/>
    </source>
</evidence>
<evidence type="ECO:0000256" key="2">
    <source>
        <dbReference type="SAM" id="Phobius"/>
    </source>
</evidence>
<reference evidence="3" key="1">
    <citation type="submission" date="2021-11" db="EMBL/GenBank/DDBJ databases">
        <title>A Novel Adlercreutzia Species, isolated from a Allomyrina dichotoma larva feces.</title>
        <authorList>
            <person name="Suh M.K."/>
        </authorList>
    </citation>
    <scope>NUCLEOTIDE SEQUENCE</scope>
    <source>
        <strain evidence="3">JBNU-10</strain>
    </source>
</reference>
<feature type="transmembrane region" description="Helical" evidence="2">
    <location>
        <begin position="256"/>
        <end position="281"/>
    </location>
</feature>
<evidence type="ECO:0008006" key="5">
    <source>
        <dbReference type="Google" id="ProtNLM"/>
    </source>
</evidence>
<dbReference type="RefSeq" id="WP_242163019.1">
    <property type="nucleotide sequence ID" value="NZ_JAJMLW010000001.1"/>
</dbReference>
<feature type="transmembrane region" description="Helical" evidence="2">
    <location>
        <begin position="172"/>
        <end position="192"/>
    </location>
</feature>
<feature type="compositionally biased region" description="Pro residues" evidence="1">
    <location>
        <begin position="71"/>
        <end position="80"/>
    </location>
</feature>
<feature type="region of interest" description="Disordered" evidence="1">
    <location>
        <begin position="1"/>
        <end position="98"/>
    </location>
</feature>
<evidence type="ECO:0000256" key="1">
    <source>
        <dbReference type="SAM" id="MobiDB-lite"/>
    </source>
</evidence>
<name>A0ABS9WE58_9ACTN</name>
<dbReference type="EMBL" id="JAJMLW010000001">
    <property type="protein sequence ID" value="MCI2241152.1"/>
    <property type="molecule type" value="Genomic_DNA"/>
</dbReference>
<comment type="caution">
    <text evidence="3">The sequence shown here is derived from an EMBL/GenBank/DDBJ whole genome shotgun (WGS) entry which is preliminary data.</text>
</comment>
<feature type="compositionally biased region" description="Low complexity" evidence="1">
    <location>
        <begin position="7"/>
        <end position="64"/>
    </location>
</feature>
<keyword evidence="4" id="KW-1185">Reference proteome</keyword>
<keyword evidence="2" id="KW-0472">Membrane</keyword>